<evidence type="ECO:0000313" key="2">
    <source>
        <dbReference type="Proteomes" id="UP000308600"/>
    </source>
</evidence>
<gene>
    <name evidence="1" type="ORF">BDN72DRAFT_791769</name>
</gene>
<name>A0ACD3B4I1_9AGAR</name>
<keyword evidence="2" id="KW-1185">Reference proteome</keyword>
<organism evidence="1 2">
    <name type="scientific">Pluteus cervinus</name>
    <dbReference type="NCBI Taxonomy" id="181527"/>
    <lineage>
        <taxon>Eukaryota</taxon>
        <taxon>Fungi</taxon>
        <taxon>Dikarya</taxon>
        <taxon>Basidiomycota</taxon>
        <taxon>Agaricomycotina</taxon>
        <taxon>Agaricomycetes</taxon>
        <taxon>Agaricomycetidae</taxon>
        <taxon>Agaricales</taxon>
        <taxon>Pluteineae</taxon>
        <taxon>Pluteaceae</taxon>
        <taxon>Pluteus</taxon>
    </lineage>
</organism>
<dbReference type="EMBL" id="ML208280">
    <property type="protein sequence ID" value="TFK72948.1"/>
    <property type="molecule type" value="Genomic_DNA"/>
</dbReference>
<dbReference type="Proteomes" id="UP000308600">
    <property type="component" value="Unassembled WGS sequence"/>
</dbReference>
<evidence type="ECO:0000313" key="1">
    <source>
        <dbReference type="EMBL" id="TFK72948.1"/>
    </source>
</evidence>
<sequence>MASLPPPPSPTHILRIHGAPVSTLWISHDNERLYSGDSSGVVFITSTRSLRPMTSWKAHTDSLLGVEEWGSRIITHGRDNKLHVWGRPAEEENASSRSIRPGGSAAALKNPEPALCYSMDVNALNFCRFSLMKVHDTSRPSSSSSSSREEERALIALPNLIDSNAADIWSLPDRDRLHAAIGQVDVPPPSGGVRNTTGVIMSLHVFCHRSEIQEPTASSSGYSNDELKILCSYENGSVALRKYTRADKLKSVEGRGWDTIWNVKLHTETIMGMCVSIDNQLALSVSADNLVGRYDLSGSRSVEESCQSFRTKHSGNGCVAIRDDGRVCAVGGWDGRVRLFSVKSMKPLGTLSYHKSNIQALEFARFSTEQSLTSDLSDDEDFNESDSAARERWLIPGGKDSRVTIWSLITFERV</sequence>
<proteinExistence type="predicted"/>
<reference evidence="1 2" key="1">
    <citation type="journal article" date="2019" name="Nat. Ecol. Evol.">
        <title>Megaphylogeny resolves global patterns of mushroom evolution.</title>
        <authorList>
            <person name="Varga T."/>
            <person name="Krizsan K."/>
            <person name="Foldi C."/>
            <person name="Dima B."/>
            <person name="Sanchez-Garcia M."/>
            <person name="Sanchez-Ramirez S."/>
            <person name="Szollosi G.J."/>
            <person name="Szarkandi J.G."/>
            <person name="Papp V."/>
            <person name="Albert L."/>
            <person name="Andreopoulos W."/>
            <person name="Angelini C."/>
            <person name="Antonin V."/>
            <person name="Barry K.W."/>
            <person name="Bougher N.L."/>
            <person name="Buchanan P."/>
            <person name="Buyck B."/>
            <person name="Bense V."/>
            <person name="Catcheside P."/>
            <person name="Chovatia M."/>
            <person name="Cooper J."/>
            <person name="Damon W."/>
            <person name="Desjardin D."/>
            <person name="Finy P."/>
            <person name="Geml J."/>
            <person name="Haridas S."/>
            <person name="Hughes K."/>
            <person name="Justo A."/>
            <person name="Karasinski D."/>
            <person name="Kautmanova I."/>
            <person name="Kiss B."/>
            <person name="Kocsube S."/>
            <person name="Kotiranta H."/>
            <person name="LaButti K.M."/>
            <person name="Lechner B.E."/>
            <person name="Liimatainen K."/>
            <person name="Lipzen A."/>
            <person name="Lukacs Z."/>
            <person name="Mihaltcheva S."/>
            <person name="Morgado L.N."/>
            <person name="Niskanen T."/>
            <person name="Noordeloos M.E."/>
            <person name="Ohm R.A."/>
            <person name="Ortiz-Santana B."/>
            <person name="Ovrebo C."/>
            <person name="Racz N."/>
            <person name="Riley R."/>
            <person name="Savchenko A."/>
            <person name="Shiryaev A."/>
            <person name="Soop K."/>
            <person name="Spirin V."/>
            <person name="Szebenyi C."/>
            <person name="Tomsovsky M."/>
            <person name="Tulloss R.E."/>
            <person name="Uehling J."/>
            <person name="Grigoriev I.V."/>
            <person name="Vagvolgyi C."/>
            <person name="Papp T."/>
            <person name="Martin F.M."/>
            <person name="Miettinen O."/>
            <person name="Hibbett D.S."/>
            <person name="Nagy L.G."/>
        </authorList>
    </citation>
    <scope>NUCLEOTIDE SEQUENCE [LARGE SCALE GENOMIC DNA]</scope>
    <source>
        <strain evidence="1 2">NL-1719</strain>
    </source>
</reference>
<protein>
    <submittedName>
        <fullName evidence="1">WD-40 repeat-containing protein</fullName>
    </submittedName>
</protein>
<accession>A0ACD3B4I1</accession>